<keyword evidence="1" id="KW-0472">Membrane</keyword>
<dbReference type="AlphaFoldDB" id="A0A0S2W7K9"/>
<sequence>MNAKSTLKMALDCLMVVLLPLLMAYSLIGEELHEWLGASMFLLFLGHHALNRRWYRSLAKGKWTARRLFRTFVNAALLLCMLGLMVSGVILSRHVFDFLPIKGGRGFTRTLHMLSSYWGFCLMSLHLGMHWNMVMGTVKKLTKSKWQVFAPLRQLFLIIMIGYGLYAVIHQKILTYLFLRSHFVFFNFGEDILIFLFDYTAIMGLVAAAGYYADKHFPRSTA</sequence>
<name>A0A0S2W7K9_9FIRM</name>
<feature type="transmembrane region" description="Helical" evidence="1">
    <location>
        <begin position="34"/>
        <end position="51"/>
    </location>
</feature>
<feature type="domain" description="Flavinylation-associated cytochrome" evidence="2">
    <location>
        <begin position="72"/>
        <end position="131"/>
    </location>
</feature>
<evidence type="ECO:0000313" key="4">
    <source>
        <dbReference type="Proteomes" id="UP000064844"/>
    </source>
</evidence>
<dbReference type="SUPFAM" id="SSF81342">
    <property type="entry name" value="Transmembrane di-heme cytochromes"/>
    <property type="match status" value="1"/>
</dbReference>
<evidence type="ECO:0000259" key="2">
    <source>
        <dbReference type="Pfam" id="PF14358"/>
    </source>
</evidence>
<dbReference type="KEGG" id="ibu:IB211_02720c"/>
<reference evidence="3 4" key="1">
    <citation type="journal article" date="2015" name="Nat. Commun.">
        <title>Production of butyrate from lysine and the Amadori product fructoselysine by a human gut commensal.</title>
        <authorList>
            <person name="Bui T.P."/>
            <person name="Ritari J."/>
            <person name="Boeren S."/>
            <person name="de Waard P."/>
            <person name="Plugge C.M."/>
            <person name="de Vos W.M."/>
        </authorList>
    </citation>
    <scope>NUCLEOTIDE SEQUENCE [LARGE SCALE GENOMIC DNA]</scope>
    <source>
        <strain evidence="3 4">AF211</strain>
    </source>
</reference>
<dbReference type="Pfam" id="PF14358">
    <property type="entry name" value="DUF4405"/>
    <property type="match status" value="1"/>
</dbReference>
<keyword evidence="4" id="KW-1185">Reference proteome</keyword>
<dbReference type="STRING" id="1297617.IB211_02720c"/>
<evidence type="ECO:0000256" key="1">
    <source>
        <dbReference type="SAM" id="Phobius"/>
    </source>
</evidence>
<dbReference type="InterPro" id="IPR025517">
    <property type="entry name" value="DUF4405"/>
</dbReference>
<feature type="transmembrane region" description="Helical" evidence="1">
    <location>
        <begin position="193"/>
        <end position="213"/>
    </location>
</feature>
<dbReference type="GO" id="GO:0016020">
    <property type="term" value="C:membrane"/>
    <property type="evidence" value="ECO:0007669"/>
    <property type="project" value="InterPro"/>
</dbReference>
<gene>
    <name evidence="3" type="ORF">IB211_02720c</name>
</gene>
<feature type="transmembrane region" description="Helical" evidence="1">
    <location>
        <begin position="72"/>
        <end position="96"/>
    </location>
</feature>
<organism evidence="3 4">
    <name type="scientific">Intestinimonas butyriciproducens</name>
    <dbReference type="NCBI Taxonomy" id="1297617"/>
    <lineage>
        <taxon>Bacteria</taxon>
        <taxon>Bacillati</taxon>
        <taxon>Bacillota</taxon>
        <taxon>Clostridia</taxon>
        <taxon>Eubacteriales</taxon>
        <taxon>Intestinimonas</taxon>
    </lineage>
</organism>
<accession>A0A0S2W7K9</accession>
<proteinExistence type="predicted"/>
<feature type="transmembrane region" description="Helical" evidence="1">
    <location>
        <begin position="155"/>
        <end position="173"/>
    </location>
</feature>
<protein>
    <recommendedName>
        <fullName evidence="2">Flavinylation-associated cytochrome domain-containing protein</fullName>
    </recommendedName>
</protein>
<dbReference type="RefSeq" id="WP_058118339.1">
    <property type="nucleotide sequence ID" value="NZ_CP011307.1"/>
</dbReference>
<keyword evidence="1" id="KW-1133">Transmembrane helix</keyword>
<reference evidence="4" key="2">
    <citation type="submission" date="2015-04" db="EMBL/GenBank/DDBJ databases">
        <title>A butyrogenic pathway from the amino acid lysine in a human gut commensal.</title>
        <authorList>
            <person name="de Vos W.M."/>
            <person name="Bui N.T.P."/>
            <person name="Plugge C.M."/>
            <person name="Ritari J."/>
        </authorList>
    </citation>
    <scope>NUCLEOTIDE SEQUENCE [LARGE SCALE GENOMIC DNA]</scope>
    <source>
        <strain evidence="4">AF211</strain>
    </source>
</reference>
<evidence type="ECO:0000313" key="3">
    <source>
        <dbReference type="EMBL" id="ALP95111.1"/>
    </source>
</evidence>
<dbReference type="GO" id="GO:0022904">
    <property type="term" value="P:respiratory electron transport chain"/>
    <property type="evidence" value="ECO:0007669"/>
    <property type="project" value="InterPro"/>
</dbReference>
<feature type="transmembrane region" description="Helical" evidence="1">
    <location>
        <begin position="116"/>
        <end position="134"/>
    </location>
</feature>
<dbReference type="Proteomes" id="UP000064844">
    <property type="component" value="Chromosome"/>
</dbReference>
<dbReference type="EMBL" id="CP011307">
    <property type="protein sequence ID" value="ALP95111.1"/>
    <property type="molecule type" value="Genomic_DNA"/>
</dbReference>
<dbReference type="InterPro" id="IPR016174">
    <property type="entry name" value="Di-haem_cyt_TM"/>
</dbReference>
<feature type="transmembrane region" description="Helical" evidence="1">
    <location>
        <begin position="9"/>
        <end position="28"/>
    </location>
</feature>
<keyword evidence="1" id="KW-0812">Transmembrane</keyword>